<protein>
    <recommendedName>
        <fullName evidence="1">YgjP-like metallopeptidase domain-containing protein</fullName>
    </recommendedName>
</protein>
<dbReference type="Gene3D" id="3.30.2010.10">
    <property type="entry name" value="Metalloproteases ('zincins'), catalytic domain"/>
    <property type="match status" value="1"/>
</dbReference>
<evidence type="ECO:0000313" key="2">
    <source>
        <dbReference type="EMBL" id="ADU25621.1"/>
    </source>
</evidence>
<evidence type="ECO:0000313" key="3">
    <source>
        <dbReference type="Proteomes" id="UP000001551"/>
    </source>
</evidence>
<keyword evidence="3" id="KW-1185">Reference proteome</keyword>
<evidence type="ECO:0000259" key="1">
    <source>
        <dbReference type="Pfam" id="PF01863"/>
    </source>
</evidence>
<feature type="domain" description="YgjP-like metallopeptidase" evidence="1">
    <location>
        <begin position="14"/>
        <end position="214"/>
    </location>
</feature>
<name>E6U5F4_ETHHY</name>
<proteinExistence type="predicted"/>
<dbReference type="InterPro" id="IPR053136">
    <property type="entry name" value="UTP_pyrophosphatase-like"/>
</dbReference>
<dbReference type="PANTHER" id="PTHR30399:SF1">
    <property type="entry name" value="UTP PYROPHOSPHATASE"/>
    <property type="match status" value="1"/>
</dbReference>
<reference evidence="2 3" key="1">
    <citation type="submission" date="2010-12" db="EMBL/GenBank/DDBJ databases">
        <title>Complete sequence of Ethanoligenens harbinense YUAN-3.</title>
        <authorList>
            <person name="Lucas S."/>
            <person name="Copeland A."/>
            <person name="Lapidus A."/>
            <person name="Cheng J.-F."/>
            <person name="Bruce D."/>
            <person name="Goodwin L."/>
            <person name="Pitluck S."/>
            <person name="Chertkov O."/>
            <person name="Misra M."/>
            <person name="Detter J.C."/>
            <person name="Han C."/>
            <person name="Tapia R."/>
            <person name="Land M."/>
            <person name="Hauser L."/>
            <person name="Jeffries C."/>
            <person name="Kyrpides N."/>
            <person name="Ivanova N."/>
            <person name="Mikhailova N."/>
            <person name="Wang A."/>
            <person name="Mouttaki H."/>
            <person name="He Z."/>
            <person name="Zhou J."/>
            <person name="Hemme C.L."/>
            <person name="Woyke T."/>
        </authorList>
    </citation>
    <scope>NUCLEOTIDE SEQUENCE [LARGE SCALE GENOMIC DNA]</scope>
    <source>
        <strain evidence="3">DSM 18485 / JCM 12961 / CGMCC 1.5033 / YUAN-3</strain>
    </source>
</reference>
<sequence>MAQIPYTLVRSTRKTVAIQIRQDGEVIVRAPQRMPAAAIESFLCEKQRWVESARKRMRERAAQRACAAAEPGGTLWYLGRPYPVAAREDADLPDPPVWDGNAFYLPSRDPARAAAAFFTARAEERLLARAAFFAKQAGLSYPSLTVGSARSRWGSCGKDNRLRFSWRLLCAPPPAVDYVVAHELAHIRHHDHSPAFWREVARVWPEWETGADALRLFERQVDLRAL</sequence>
<dbReference type="Pfam" id="PF01863">
    <property type="entry name" value="YgjP-like"/>
    <property type="match status" value="1"/>
</dbReference>
<dbReference type="RefSeq" id="WP_013484002.1">
    <property type="nucleotide sequence ID" value="NC_014828.1"/>
</dbReference>
<dbReference type="KEGG" id="eha:Ethha_0030"/>
<dbReference type="AlphaFoldDB" id="E6U5F4"/>
<dbReference type="InterPro" id="IPR002725">
    <property type="entry name" value="YgjP-like_metallopeptidase"/>
</dbReference>
<dbReference type="EMBL" id="CP002400">
    <property type="protein sequence ID" value="ADU25621.1"/>
    <property type="molecule type" value="Genomic_DNA"/>
</dbReference>
<dbReference type="eggNOG" id="COG1451">
    <property type="taxonomic scope" value="Bacteria"/>
</dbReference>
<organism evidence="2 3">
    <name type="scientific">Ethanoligenens harbinense (strain DSM 18485 / JCM 12961 / CGMCC 1.5033 / YUAN-3)</name>
    <dbReference type="NCBI Taxonomy" id="663278"/>
    <lineage>
        <taxon>Bacteria</taxon>
        <taxon>Bacillati</taxon>
        <taxon>Bacillota</taxon>
        <taxon>Clostridia</taxon>
        <taxon>Eubacteriales</taxon>
        <taxon>Oscillospiraceae</taxon>
        <taxon>Ethanoligenens</taxon>
    </lineage>
</organism>
<accession>E6U5F4</accession>
<dbReference type="PANTHER" id="PTHR30399">
    <property type="entry name" value="UNCHARACTERIZED PROTEIN YGJP"/>
    <property type="match status" value="1"/>
</dbReference>
<gene>
    <name evidence="2" type="ordered locus">Ethha_0030</name>
</gene>
<dbReference type="Proteomes" id="UP000001551">
    <property type="component" value="Chromosome"/>
</dbReference>
<dbReference type="HOGENOM" id="CLU_065947_2_2_9"/>
<dbReference type="CDD" id="cd07344">
    <property type="entry name" value="M48_yhfN_like"/>
    <property type="match status" value="1"/>
</dbReference>